<dbReference type="EMBL" id="PZZL01000001">
    <property type="protein sequence ID" value="PTM61877.1"/>
    <property type="molecule type" value="Genomic_DNA"/>
</dbReference>
<gene>
    <name evidence="2" type="ORF">C8P69_101549</name>
</gene>
<evidence type="ECO:0000313" key="3">
    <source>
        <dbReference type="Proteomes" id="UP000241808"/>
    </source>
</evidence>
<proteinExistence type="predicted"/>
<evidence type="ECO:0000259" key="1">
    <source>
        <dbReference type="Pfam" id="PF10073"/>
    </source>
</evidence>
<feature type="domain" description="GapR-like DNA-binding" evidence="1">
    <location>
        <begin position="49"/>
        <end position="119"/>
    </location>
</feature>
<keyword evidence="3" id="KW-1185">Reference proteome</keyword>
<protein>
    <submittedName>
        <fullName evidence="2">Uncharacterized protein (UPF0335 family)</fullName>
    </submittedName>
</protein>
<organism evidence="2 3">
    <name type="scientific">Phreatobacter oligotrophus</name>
    <dbReference type="NCBI Taxonomy" id="1122261"/>
    <lineage>
        <taxon>Bacteria</taxon>
        <taxon>Pseudomonadati</taxon>
        <taxon>Pseudomonadota</taxon>
        <taxon>Alphaproteobacteria</taxon>
        <taxon>Hyphomicrobiales</taxon>
        <taxon>Phreatobacteraceae</taxon>
        <taxon>Phreatobacter</taxon>
    </lineage>
</organism>
<dbReference type="InterPro" id="IPR046367">
    <property type="entry name" value="GapR-like_DNA-bd"/>
</dbReference>
<dbReference type="OrthoDB" id="9813793at2"/>
<dbReference type="Pfam" id="PF10073">
    <property type="entry name" value="GapR_DNA-bd"/>
    <property type="match status" value="1"/>
</dbReference>
<accession>A0A2T4ZIR5</accession>
<dbReference type="Proteomes" id="UP000241808">
    <property type="component" value="Unassembled WGS sequence"/>
</dbReference>
<name>A0A2T4ZIR5_9HYPH</name>
<sequence length="121" mass="13692">MSRAAKKKITGGSPADPAVSVVVRIHDPRQVEAFTEVEIGKRRYEEIASGQLKAIIERIERLDDERKAVITDIKEIFGEAKANGFDVKVLRKLLALRKVDRDTREQFEALVELYQQALGMI</sequence>
<evidence type="ECO:0000313" key="2">
    <source>
        <dbReference type="EMBL" id="PTM61877.1"/>
    </source>
</evidence>
<dbReference type="RefSeq" id="WP_108174315.1">
    <property type="nucleotide sequence ID" value="NZ_PZZL01000001.1"/>
</dbReference>
<reference evidence="2 3" key="1">
    <citation type="submission" date="2018-04" db="EMBL/GenBank/DDBJ databases">
        <title>Genomic Encyclopedia of Archaeal and Bacterial Type Strains, Phase II (KMG-II): from individual species to whole genera.</title>
        <authorList>
            <person name="Goeker M."/>
        </authorList>
    </citation>
    <scope>NUCLEOTIDE SEQUENCE [LARGE SCALE GENOMIC DNA]</scope>
    <source>
        <strain evidence="2 3">DSM 25521</strain>
    </source>
</reference>
<dbReference type="AlphaFoldDB" id="A0A2T4ZIR5"/>
<comment type="caution">
    <text evidence="2">The sequence shown here is derived from an EMBL/GenBank/DDBJ whole genome shotgun (WGS) entry which is preliminary data.</text>
</comment>
<dbReference type="GO" id="GO:0003677">
    <property type="term" value="F:DNA binding"/>
    <property type="evidence" value="ECO:0007669"/>
    <property type="project" value="InterPro"/>
</dbReference>
<dbReference type="NCBIfam" id="NF010247">
    <property type="entry name" value="PRK13694.1"/>
    <property type="match status" value="1"/>
</dbReference>